<evidence type="ECO:0000313" key="8">
    <source>
        <dbReference type="Proteomes" id="UP000034956"/>
    </source>
</evidence>
<dbReference type="PANTHER" id="PTHR11252">
    <property type="entry name" value="POLYRIBONUCLEOTIDE NUCLEOTIDYLTRANSFERASE"/>
    <property type="match status" value="1"/>
</dbReference>
<comment type="catalytic activity">
    <reaction evidence="5">
        <text>RNA(n+1) + phosphate = RNA(n) + a ribonucleoside 5'-diphosphate</text>
        <dbReference type="Rhea" id="RHEA:22096"/>
        <dbReference type="Rhea" id="RHEA-COMP:14527"/>
        <dbReference type="Rhea" id="RHEA-COMP:17342"/>
        <dbReference type="ChEBI" id="CHEBI:43474"/>
        <dbReference type="ChEBI" id="CHEBI:57930"/>
        <dbReference type="ChEBI" id="CHEBI:140395"/>
        <dbReference type="EC" id="2.7.7.8"/>
    </reaction>
</comment>
<gene>
    <name evidence="5" type="primary">pnp</name>
    <name evidence="7" type="ORF">UY23_C0001G0197</name>
</gene>
<dbReference type="InterPro" id="IPR004088">
    <property type="entry name" value="KH_dom_type_1"/>
</dbReference>
<dbReference type="PROSITE" id="PS50084">
    <property type="entry name" value="KH_TYPE_1"/>
    <property type="match status" value="1"/>
</dbReference>
<comment type="cofactor">
    <cofactor evidence="5">
        <name>Mg(2+)</name>
        <dbReference type="ChEBI" id="CHEBI:18420"/>
    </cofactor>
</comment>
<dbReference type="InterPro" id="IPR004087">
    <property type="entry name" value="KH_dom"/>
</dbReference>
<dbReference type="SMART" id="SM00322">
    <property type="entry name" value="KH"/>
    <property type="match status" value="1"/>
</dbReference>
<dbReference type="SUPFAM" id="SSF55666">
    <property type="entry name" value="Ribonuclease PH domain 2-like"/>
    <property type="match status" value="2"/>
</dbReference>
<dbReference type="GO" id="GO:0005829">
    <property type="term" value="C:cytosol"/>
    <property type="evidence" value="ECO:0007669"/>
    <property type="project" value="TreeGrafter"/>
</dbReference>
<dbReference type="PROSITE" id="PS50126">
    <property type="entry name" value="S1"/>
    <property type="match status" value="1"/>
</dbReference>
<evidence type="ECO:0000256" key="1">
    <source>
        <dbReference type="ARBA" id="ARBA00007404"/>
    </source>
</evidence>
<dbReference type="InterPro" id="IPR012340">
    <property type="entry name" value="NA-bd_OB-fold"/>
</dbReference>
<evidence type="ECO:0000256" key="2">
    <source>
        <dbReference type="ARBA" id="ARBA00022679"/>
    </source>
</evidence>
<dbReference type="CDD" id="cd11364">
    <property type="entry name" value="RNase_PH_PNPase_2"/>
    <property type="match status" value="1"/>
</dbReference>
<feature type="binding site" evidence="5">
    <location>
        <position position="478"/>
    </location>
    <ligand>
        <name>Mg(2+)</name>
        <dbReference type="ChEBI" id="CHEBI:18420"/>
    </ligand>
</feature>
<dbReference type="GO" id="GO:0000287">
    <property type="term" value="F:magnesium ion binding"/>
    <property type="evidence" value="ECO:0007669"/>
    <property type="project" value="UniProtKB-UniRule"/>
</dbReference>
<feature type="domain" description="S1 motif" evidence="6">
    <location>
        <begin position="610"/>
        <end position="677"/>
    </location>
</feature>
<name>A0A0G1UBS4_9BACT</name>
<dbReference type="InterPro" id="IPR003029">
    <property type="entry name" value="S1_domain"/>
</dbReference>
<sequence length="680" mass="73977">MDLNRKIYTTELNGEKAALEISKLAGKANAAVLGTHGDTAVLATVIMGTKDVATDYFPLTVDYEEKFYAAGKILGSRFIRREGRPSDEAVLSGRLIDRTIRPLFDQRLRREVQIMITILAYDEKNDPDAISLLAASTALAVSDIPWAGPVAGIKTVINQNNENIVAFFAGPEEKINMIEFEGKEIEEEKVAKLFEASQTEIKRLVDFQRKITSEVGKPKIKIDLAEPDPRIKKLVADFIEGGLEEAIEKKTLGDLKTGLLQHLAEAGEPAEILKAADDLFEHAIDVHVHQNILKKEKRPDGRKLNEVRDLYGEVGLFKRTHGSGLFVRGDTQSLAITTLASPAAEQLVETMEATSRRRFMLHYNFPSFSTGEIKKRGGGPGRREIGHGALAQKALVNLIPSKEEFPYTIRVVAETLSSNGSSSMASTCAAALSMMDAGVPLLKQAAGIAMGLMLSEDHKDFKILTDIQGPEDHHGDMDMKVAGTEAGVTAIQMDVKVVGITPEIFRLTLAQAKEARLHILKTMEKVLAKPRPKVSPFAPTIYTYNISPDKIGLLIGPGGKTINGIIAMTGGKATIDIDEDGKVFVASTDAAAAEKTLEIVKQMMREYKIGDIVEGPIIKILEFGAIVDLGGGQDGMIHVSELREGFVKKVEDVVKLGDVVKVKIIKAENGKIGLSLKALK</sequence>
<dbReference type="GO" id="GO:0004654">
    <property type="term" value="F:polyribonucleotide nucleotidyltransferase activity"/>
    <property type="evidence" value="ECO:0007669"/>
    <property type="project" value="UniProtKB-UniRule"/>
</dbReference>
<proteinExistence type="inferred from homology"/>
<evidence type="ECO:0000256" key="5">
    <source>
        <dbReference type="HAMAP-Rule" id="MF_01595"/>
    </source>
</evidence>
<dbReference type="InterPro" id="IPR036612">
    <property type="entry name" value="KH_dom_type_1_sf"/>
</dbReference>
<comment type="subcellular location">
    <subcellularLocation>
        <location evidence="5">Cytoplasm</location>
    </subcellularLocation>
</comment>
<dbReference type="InterPro" id="IPR020568">
    <property type="entry name" value="Ribosomal_Su5_D2-typ_SF"/>
</dbReference>
<organism evidence="7 8">
    <name type="scientific">Candidatus Jorgensenbacteria bacterium GW2011_GWA1_48_11</name>
    <dbReference type="NCBI Taxonomy" id="1618660"/>
    <lineage>
        <taxon>Bacteria</taxon>
        <taxon>Candidatus Joergenseniibacteriota</taxon>
    </lineage>
</organism>
<dbReference type="PANTHER" id="PTHR11252:SF0">
    <property type="entry name" value="POLYRIBONUCLEOTIDE NUCLEOTIDYLTRANSFERASE 1, MITOCHONDRIAL"/>
    <property type="match status" value="1"/>
</dbReference>
<dbReference type="Pfam" id="PF01138">
    <property type="entry name" value="RNase_PH"/>
    <property type="match status" value="2"/>
</dbReference>
<reference evidence="7 8" key="1">
    <citation type="journal article" date="2015" name="Nature">
        <title>rRNA introns, odd ribosomes, and small enigmatic genomes across a large radiation of phyla.</title>
        <authorList>
            <person name="Brown C.T."/>
            <person name="Hug L.A."/>
            <person name="Thomas B.C."/>
            <person name="Sharon I."/>
            <person name="Castelle C.J."/>
            <person name="Singh A."/>
            <person name="Wilkins M.J."/>
            <person name="Williams K.H."/>
            <person name="Banfield J.F."/>
        </authorList>
    </citation>
    <scope>NUCLEOTIDE SEQUENCE [LARGE SCALE GENOMIC DNA]</scope>
</reference>
<dbReference type="Gene3D" id="2.40.50.140">
    <property type="entry name" value="Nucleic acid-binding proteins"/>
    <property type="match status" value="1"/>
</dbReference>
<dbReference type="PATRIC" id="fig|1618660.3.peg.204"/>
<evidence type="ECO:0000259" key="6">
    <source>
        <dbReference type="PROSITE" id="PS50126"/>
    </source>
</evidence>
<dbReference type="NCBIfam" id="NF008805">
    <property type="entry name" value="PRK11824.1"/>
    <property type="match status" value="1"/>
</dbReference>
<dbReference type="HAMAP" id="MF_01595">
    <property type="entry name" value="PNPase"/>
    <property type="match status" value="1"/>
</dbReference>
<evidence type="ECO:0000256" key="4">
    <source>
        <dbReference type="ARBA" id="ARBA00022884"/>
    </source>
</evidence>
<dbReference type="EMBL" id="LCPF01000001">
    <property type="protein sequence ID" value="KKU91591.1"/>
    <property type="molecule type" value="Genomic_DNA"/>
</dbReference>
<dbReference type="AlphaFoldDB" id="A0A0G1UBS4"/>
<dbReference type="InterPro" id="IPR001247">
    <property type="entry name" value="ExoRNase_PH_dom1"/>
</dbReference>
<dbReference type="Proteomes" id="UP000034956">
    <property type="component" value="Unassembled WGS sequence"/>
</dbReference>
<dbReference type="GO" id="GO:0003723">
    <property type="term" value="F:RNA binding"/>
    <property type="evidence" value="ECO:0007669"/>
    <property type="project" value="UniProtKB-UniRule"/>
</dbReference>
<dbReference type="SUPFAM" id="SSF54211">
    <property type="entry name" value="Ribosomal protein S5 domain 2-like"/>
    <property type="match status" value="2"/>
</dbReference>
<dbReference type="InterPro" id="IPR012162">
    <property type="entry name" value="PNPase"/>
</dbReference>
<dbReference type="InterPro" id="IPR027408">
    <property type="entry name" value="PNPase/RNase_PH_dom_sf"/>
</dbReference>
<dbReference type="GO" id="GO:0000175">
    <property type="term" value="F:3'-5'-RNA exonuclease activity"/>
    <property type="evidence" value="ECO:0007669"/>
    <property type="project" value="TreeGrafter"/>
</dbReference>
<dbReference type="SUPFAM" id="SSF54791">
    <property type="entry name" value="Eukaryotic type KH-domain (KH-domain type I)"/>
    <property type="match status" value="1"/>
</dbReference>
<keyword evidence="5" id="KW-0460">Magnesium</keyword>
<dbReference type="InterPro" id="IPR036345">
    <property type="entry name" value="ExoRNase_PH_dom2_sf"/>
</dbReference>
<dbReference type="Gene3D" id="3.30.230.70">
    <property type="entry name" value="GHMP Kinase, N-terminal domain"/>
    <property type="match status" value="2"/>
</dbReference>
<keyword evidence="2 5" id="KW-0808">Transferase</keyword>
<dbReference type="GO" id="GO:0006402">
    <property type="term" value="P:mRNA catabolic process"/>
    <property type="evidence" value="ECO:0007669"/>
    <property type="project" value="UniProtKB-UniRule"/>
</dbReference>
<comment type="similarity">
    <text evidence="1 5">Belongs to the polyribonucleotide nucleotidyltransferase family.</text>
</comment>
<evidence type="ECO:0000313" key="7">
    <source>
        <dbReference type="EMBL" id="KKU91591.1"/>
    </source>
</evidence>
<dbReference type="GO" id="GO:0006396">
    <property type="term" value="P:RNA processing"/>
    <property type="evidence" value="ECO:0007669"/>
    <property type="project" value="InterPro"/>
</dbReference>
<accession>A0A0G1UBS4</accession>
<keyword evidence="4 5" id="KW-0694">RNA-binding</keyword>
<dbReference type="Gene3D" id="3.30.1370.10">
    <property type="entry name" value="K Homology domain, type 1"/>
    <property type="match status" value="1"/>
</dbReference>
<keyword evidence="3 5" id="KW-0548">Nucleotidyltransferase</keyword>
<dbReference type="Pfam" id="PF00013">
    <property type="entry name" value="KH_1"/>
    <property type="match status" value="1"/>
</dbReference>
<dbReference type="Pfam" id="PF00575">
    <property type="entry name" value="S1"/>
    <property type="match status" value="1"/>
</dbReference>
<dbReference type="PIRSF" id="PIRSF005499">
    <property type="entry name" value="PNPase"/>
    <property type="match status" value="1"/>
</dbReference>
<dbReference type="NCBIfam" id="TIGR03591">
    <property type="entry name" value="polynuc_phos"/>
    <property type="match status" value="1"/>
</dbReference>
<dbReference type="FunFam" id="3.30.1370.10:FF:000001">
    <property type="entry name" value="Polyribonucleotide nucleotidyltransferase"/>
    <property type="match status" value="1"/>
</dbReference>
<dbReference type="EC" id="2.7.7.8" evidence="5"/>
<protein>
    <recommendedName>
        <fullName evidence="5">Polyribonucleotide nucleotidyltransferase</fullName>
        <ecNumber evidence="5">2.7.7.8</ecNumber>
    </recommendedName>
    <alternativeName>
        <fullName evidence="5">Polynucleotide phosphorylase</fullName>
        <shortName evidence="5">PNPase</shortName>
    </alternativeName>
</protein>
<comment type="caution">
    <text evidence="7">The sequence shown here is derived from an EMBL/GenBank/DDBJ whole genome shotgun (WGS) entry which is preliminary data.</text>
</comment>
<keyword evidence="5" id="KW-0479">Metal-binding</keyword>
<dbReference type="InterPro" id="IPR036456">
    <property type="entry name" value="PNPase_PH_RNA-bd_sf"/>
</dbReference>
<comment type="function">
    <text evidence="5">Involved in mRNA degradation. Catalyzes the phosphorolysis of single-stranded polyribonucleotides processively in the 3'- to 5'-direction.</text>
</comment>
<evidence type="ECO:0000256" key="3">
    <source>
        <dbReference type="ARBA" id="ARBA00022695"/>
    </source>
</evidence>
<dbReference type="CDD" id="cd02393">
    <property type="entry name" value="KH-I_PNPase"/>
    <property type="match status" value="1"/>
</dbReference>
<keyword evidence="5" id="KW-0963">Cytoplasm</keyword>
<dbReference type="SMART" id="SM00316">
    <property type="entry name" value="S1"/>
    <property type="match status" value="1"/>
</dbReference>
<feature type="binding site" evidence="5">
    <location>
        <position position="472"/>
    </location>
    <ligand>
        <name>Mg(2+)</name>
        <dbReference type="ChEBI" id="CHEBI:18420"/>
    </ligand>
</feature>
<dbReference type="SUPFAM" id="SSF50249">
    <property type="entry name" value="Nucleic acid-binding proteins"/>
    <property type="match status" value="1"/>
</dbReference>
<dbReference type="SUPFAM" id="SSF46915">
    <property type="entry name" value="Polynucleotide phosphorylase/guanosine pentaphosphate synthase (PNPase/GPSI), domain 3"/>
    <property type="match status" value="1"/>
</dbReference>